<keyword evidence="2" id="KW-1015">Disulfide bond</keyword>
<keyword evidence="1" id="KW-0732">Signal</keyword>
<organism evidence="6 7">
    <name type="scientific">Alligator mississippiensis</name>
    <name type="common">American alligator</name>
    <dbReference type="NCBI Taxonomy" id="8496"/>
    <lineage>
        <taxon>Eukaryota</taxon>
        <taxon>Metazoa</taxon>
        <taxon>Chordata</taxon>
        <taxon>Craniata</taxon>
        <taxon>Vertebrata</taxon>
        <taxon>Euteleostomi</taxon>
        <taxon>Archelosauria</taxon>
        <taxon>Archosauria</taxon>
        <taxon>Crocodylia</taxon>
        <taxon>Alligatoridae</taxon>
        <taxon>Alligatorinae</taxon>
        <taxon>Alligator</taxon>
    </lineage>
</organism>
<dbReference type="Gene3D" id="2.60.40.10">
    <property type="entry name" value="Immunoglobulins"/>
    <property type="match status" value="1"/>
</dbReference>
<keyword evidence="6" id="KW-0675">Receptor</keyword>
<evidence type="ECO:0000256" key="1">
    <source>
        <dbReference type="ARBA" id="ARBA00022729"/>
    </source>
</evidence>
<evidence type="ECO:0000256" key="3">
    <source>
        <dbReference type="ARBA" id="ARBA00023319"/>
    </source>
</evidence>
<dbReference type="PANTHER" id="PTHR16423">
    <property type="entry name" value="TREM-LIKE TRANSCRIPT PROTEIN"/>
    <property type="match status" value="1"/>
</dbReference>
<feature type="compositionally biased region" description="Polar residues" evidence="4">
    <location>
        <begin position="42"/>
        <end position="57"/>
    </location>
</feature>
<dbReference type="GO" id="GO:0009986">
    <property type="term" value="C:cell surface"/>
    <property type="evidence" value="ECO:0007669"/>
    <property type="project" value="TreeGrafter"/>
</dbReference>
<feature type="transmembrane region" description="Helical" evidence="5">
    <location>
        <begin position="76"/>
        <end position="98"/>
    </location>
</feature>
<dbReference type="InterPro" id="IPR013783">
    <property type="entry name" value="Ig-like_fold"/>
</dbReference>
<dbReference type="EMBL" id="AKHW03000979">
    <property type="protein sequence ID" value="KYO44032.1"/>
    <property type="molecule type" value="Genomic_DNA"/>
</dbReference>
<dbReference type="PANTHER" id="PTHR16423:SF6">
    <property type="entry name" value="TRIGGERING RECEPTOR EXPRESSED ON MYELOID CELLS 2-RELATED"/>
    <property type="match status" value="1"/>
</dbReference>
<reference evidence="6 7" key="1">
    <citation type="journal article" date="2012" name="Genome Biol.">
        <title>Sequencing three crocodilian genomes to illuminate the evolution of archosaurs and amniotes.</title>
        <authorList>
            <person name="St John J.A."/>
            <person name="Braun E.L."/>
            <person name="Isberg S.R."/>
            <person name="Miles L.G."/>
            <person name="Chong A.Y."/>
            <person name="Gongora J."/>
            <person name="Dalzell P."/>
            <person name="Moran C."/>
            <person name="Bed'hom B."/>
            <person name="Abzhanov A."/>
            <person name="Burgess S.C."/>
            <person name="Cooksey A.M."/>
            <person name="Castoe T.A."/>
            <person name="Crawford N.G."/>
            <person name="Densmore L.D."/>
            <person name="Drew J.C."/>
            <person name="Edwards S.V."/>
            <person name="Faircloth B.C."/>
            <person name="Fujita M.K."/>
            <person name="Greenwold M.J."/>
            <person name="Hoffmann F.G."/>
            <person name="Howard J.M."/>
            <person name="Iguchi T."/>
            <person name="Janes D.E."/>
            <person name="Khan S.Y."/>
            <person name="Kohno S."/>
            <person name="de Koning A.J."/>
            <person name="Lance S.L."/>
            <person name="McCarthy F.M."/>
            <person name="McCormack J.E."/>
            <person name="Merchant M.E."/>
            <person name="Peterson D.G."/>
            <person name="Pollock D.D."/>
            <person name="Pourmand N."/>
            <person name="Raney B.J."/>
            <person name="Roessler K.A."/>
            <person name="Sanford J.R."/>
            <person name="Sawyer R.H."/>
            <person name="Schmidt C.J."/>
            <person name="Triplett E.W."/>
            <person name="Tuberville T.D."/>
            <person name="Venegas-Anaya M."/>
            <person name="Howard J.T."/>
            <person name="Jarvis E.D."/>
            <person name="Guillette L.J.Jr."/>
            <person name="Glenn T.C."/>
            <person name="Green R.E."/>
            <person name="Ray D.A."/>
        </authorList>
    </citation>
    <scope>NUCLEOTIDE SEQUENCE [LARGE SCALE GENOMIC DNA]</scope>
    <source>
        <strain evidence="6">KSC_2009_1</strain>
    </source>
</reference>
<comment type="caution">
    <text evidence="6">The sequence shown here is derived from an EMBL/GenBank/DDBJ whole genome shotgun (WGS) entry which is preliminary data.</text>
</comment>
<keyword evidence="5" id="KW-1133">Transmembrane helix</keyword>
<gene>
    <name evidence="6" type="primary">TREM-B2</name>
    <name evidence="6" type="ORF">Y1Q_0006492</name>
</gene>
<name>A0A151P4P5_ALLMI</name>
<evidence type="ECO:0000313" key="7">
    <source>
        <dbReference type="Proteomes" id="UP000050525"/>
    </source>
</evidence>
<evidence type="ECO:0000256" key="4">
    <source>
        <dbReference type="SAM" id="MobiDB-lite"/>
    </source>
</evidence>
<feature type="region of interest" description="Disordered" evidence="4">
    <location>
        <begin position="42"/>
        <end position="66"/>
    </location>
</feature>
<keyword evidence="7" id="KW-1185">Reference proteome</keyword>
<keyword evidence="5" id="KW-0812">Transmembrane</keyword>
<evidence type="ECO:0000313" key="6">
    <source>
        <dbReference type="EMBL" id="KYO44032.1"/>
    </source>
</evidence>
<dbReference type="InterPro" id="IPR036179">
    <property type="entry name" value="Ig-like_dom_sf"/>
</dbReference>
<evidence type="ECO:0000256" key="5">
    <source>
        <dbReference type="SAM" id="Phobius"/>
    </source>
</evidence>
<accession>A0A151P4P5</accession>
<sequence>MEKLQAGDSGVYWCALYNPPHLYQLLEVQLAVSKGLTMENISTTPYTGPALNSSTPDSRNDGEPPNSKLPFSVSSWLILLLEFLTSKTLMAVTTALLVRRRLCREEAPKVVRSLDFMVPQSSRA</sequence>
<dbReference type="SUPFAM" id="SSF48726">
    <property type="entry name" value="Immunoglobulin"/>
    <property type="match status" value="1"/>
</dbReference>
<dbReference type="Proteomes" id="UP000050525">
    <property type="component" value="Unassembled WGS sequence"/>
</dbReference>
<keyword evidence="3" id="KW-0393">Immunoglobulin domain</keyword>
<protein>
    <submittedName>
        <fullName evidence="6">Triggering receptor expressed on myeloid cells isoform B</fullName>
    </submittedName>
</protein>
<dbReference type="AlphaFoldDB" id="A0A151P4P5"/>
<proteinExistence type="predicted"/>
<keyword evidence="5" id="KW-0472">Membrane</keyword>
<dbReference type="GO" id="GO:0038023">
    <property type="term" value="F:signaling receptor activity"/>
    <property type="evidence" value="ECO:0007669"/>
    <property type="project" value="TreeGrafter"/>
</dbReference>
<evidence type="ECO:0000256" key="2">
    <source>
        <dbReference type="ARBA" id="ARBA00023157"/>
    </source>
</evidence>
<dbReference type="InterPro" id="IPR052314">
    <property type="entry name" value="Immune_rcpt_domain"/>
</dbReference>